<gene>
    <name evidence="9" type="primary">ftsQ</name>
    <name evidence="11" type="ORF">ACFFU4_01285</name>
</gene>
<evidence type="ECO:0000256" key="6">
    <source>
        <dbReference type="ARBA" id="ARBA00022989"/>
    </source>
</evidence>
<comment type="caution">
    <text evidence="11">The sequence shown here is derived from an EMBL/GenBank/DDBJ whole genome shotgun (WGS) entry which is preliminary data.</text>
</comment>
<evidence type="ECO:0000256" key="3">
    <source>
        <dbReference type="ARBA" id="ARBA00022519"/>
    </source>
</evidence>
<evidence type="ECO:0000256" key="5">
    <source>
        <dbReference type="ARBA" id="ARBA00022692"/>
    </source>
</evidence>
<protein>
    <recommendedName>
        <fullName evidence="9">Cell division protein FtsQ</fullName>
    </recommendedName>
</protein>
<evidence type="ECO:0000256" key="8">
    <source>
        <dbReference type="ARBA" id="ARBA00023306"/>
    </source>
</evidence>
<dbReference type="InterPro" id="IPR026579">
    <property type="entry name" value="FtsQ"/>
</dbReference>
<keyword evidence="4 9" id="KW-0132">Cell division</keyword>
<comment type="subcellular location">
    <subcellularLocation>
        <location evidence="9">Cell inner membrane</location>
        <topology evidence="9">Single-pass type II membrane protein</topology>
    </subcellularLocation>
    <subcellularLocation>
        <location evidence="1">Membrane</location>
    </subcellularLocation>
    <text evidence="9">Localizes to the division septum.</text>
</comment>
<keyword evidence="7 9" id="KW-0472">Membrane</keyword>
<organism evidence="11 12">
    <name type="scientific">Roseovarius ramblicola</name>
    <dbReference type="NCBI Taxonomy" id="2022336"/>
    <lineage>
        <taxon>Bacteria</taxon>
        <taxon>Pseudomonadati</taxon>
        <taxon>Pseudomonadota</taxon>
        <taxon>Alphaproteobacteria</taxon>
        <taxon>Rhodobacterales</taxon>
        <taxon>Roseobacteraceae</taxon>
        <taxon>Roseovarius</taxon>
    </lineage>
</organism>
<sequence length="297" mass="32982">MRPVSPRADPSPSRLRYRLERMRLTPAWRRLTRLGLPLLIVVGFVAGYLHDADRRAEIAERIADIRHQIETRPEFMVHLLELDGASAGVQEDVHEIFPYDLPTSSFDIDMAALREMVEGLPAVARAELRIRQGGVLRIALTERVPVALWRTRHGFEVLDITGAAIATVETRAAHPGLPVLSGTGADRAVPQALDILAAAAALNRPLRGLVRMGERRWDLVFGDGRRVRLPARAPVPAVERVVVLDRASDLLERDLVSIDMRLGARPTVRMSEHATGEWWRITRASGAPRTSSGADNR</sequence>
<dbReference type="PANTHER" id="PTHR35851">
    <property type="entry name" value="CELL DIVISION PROTEIN FTSQ"/>
    <property type="match status" value="1"/>
</dbReference>
<keyword evidence="6 9" id="KW-1133">Transmembrane helix</keyword>
<evidence type="ECO:0000256" key="9">
    <source>
        <dbReference type="HAMAP-Rule" id="MF_00911"/>
    </source>
</evidence>
<evidence type="ECO:0000256" key="2">
    <source>
        <dbReference type="ARBA" id="ARBA00022475"/>
    </source>
</evidence>
<comment type="similarity">
    <text evidence="9">Belongs to the FtsQ/DivIB family. FtsQ subfamily.</text>
</comment>
<name>A0ABV5HVC5_9RHOB</name>
<evidence type="ECO:0000313" key="11">
    <source>
        <dbReference type="EMBL" id="MFB9148380.1"/>
    </source>
</evidence>
<dbReference type="GO" id="GO:0051301">
    <property type="term" value="P:cell division"/>
    <property type="evidence" value="ECO:0007669"/>
    <property type="project" value="UniProtKB-KW"/>
</dbReference>
<keyword evidence="3 9" id="KW-0997">Cell inner membrane</keyword>
<dbReference type="InterPro" id="IPR005548">
    <property type="entry name" value="Cell_div_FtsQ/DivIB_C"/>
</dbReference>
<keyword evidence="12" id="KW-1185">Reference proteome</keyword>
<dbReference type="HAMAP" id="MF_00911">
    <property type="entry name" value="FtsQ_subfam"/>
    <property type="match status" value="1"/>
</dbReference>
<proteinExistence type="inferred from homology"/>
<evidence type="ECO:0000256" key="7">
    <source>
        <dbReference type="ARBA" id="ARBA00023136"/>
    </source>
</evidence>
<dbReference type="RefSeq" id="WP_377066247.1">
    <property type="nucleotide sequence ID" value="NZ_JBHMEC010000002.1"/>
</dbReference>
<dbReference type="PROSITE" id="PS51779">
    <property type="entry name" value="POTRA"/>
    <property type="match status" value="1"/>
</dbReference>
<feature type="transmembrane region" description="Helical" evidence="9">
    <location>
        <begin position="31"/>
        <end position="49"/>
    </location>
</feature>
<evidence type="ECO:0000256" key="4">
    <source>
        <dbReference type="ARBA" id="ARBA00022618"/>
    </source>
</evidence>
<evidence type="ECO:0000256" key="1">
    <source>
        <dbReference type="ARBA" id="ARBA00004370"/>
    </source>
</evidence>
<reference evidence="11 12" key="1">
    <citation type="submission" date="2024-09" db="EMBL/GenBank/DDBJ databases">
        <authorList>
            <person name="Sun Q."/>
            <person name="Mori K."/>
        </authorList>
    </citation>
    <scope>NUCLEOTIDE SEQUENCE [LARGE SCALE GENOMIC DNA]</scope>
    <source>
        <strain evidence="11 12">CECT 9424</strain>
    </source>
</reference>
<comment type="function">
    <text evidence="9">Essential cell division protein.</text>
</comment>
<dbReference type="Proteomes" id="UP001589670">
    <property type="component" value="Unassembled WGS sequence"/>
</dbReference>
<keyword evidence="5 9" id="KW-0812">Transmembrane</keyword>
<evidence type="ECO:0000259" key="10">
    <source>
        <dbReference type="PROSITE" id="PS51779"/>
    </source>
</evidence>
<dbReference type="InterPro" id="IPR034746">
    <property type="entry name" value="POTRA"/>
</dbReference>
<keyword evidence="2 9" id="KW-1003">Cell membrane</keyword>
<dbReference type="Pfam" id="PF03799">
    <property type="entry name" value="FtsQ_DivIB_C"/>
    <property type="match status" value="1"/>
</dbReference>
<dbReference type="PANTHER" id="PTHR35851:SF1">
    <property type="entry name" value="CELL DIVISION PROTEIN FTSQ"/>
    <property type="match status" value="1"/>
</dbReference>
<dbReference type="EMBL" id="JBHMEC010000002">
    <property type="protein sequence ID" value="MFB9148380.1"/>
    <property type="molecule type" value="Genomic_DNA"/>
</dbReference>
<keyword evidence="8 9" id="KW-0131">Cell cycle</keyword>
<accession>A0ABV5HVC5</accession>
<feature type="domain" description="POTRA" evidence="10">
    <location>
        <begin position="75"/>
        <end position="143"/>
    </location>
</feature>
<evidence type="ECO:0000313" key="12">
    <source>
        <dbReference type="Proteomes" id="UP001589670"/>
    </source>
</evidence>